<protein>
    <recommendedName>
        <fullName evidence="4">Tyr recombinase domain-containing protein</fullName>
    </recommendedName>
</protein>
<evidence type="ECO:0000313" key="3">
    <source>
        <dbReference type="EMBL" id="KKL77752.1"/>
    </source>
</evidence>
<dbReference type="GO" id="GO:0003677">
    <property type="term" value="F:DNA binding"/>
    <property type="evidence" value="ECO:0007669"/>
    <property type="project" value="InterPro"/>
</dbReference>
<gene>
    <name evidence="3" type="ORF">LCGC14_2031740</name>
</gene>
<evidence type="ECO:0000256" key="2">
    <source>
        <dbReference type="SAM" id="MobiDB-lite"/>
    </source>
</evidence>
<comment type="caution">
    <text evidence="3">The sequence shown here is derived from an EMBL/GenBank/DDBJ whole genome shotgun (WGS) entry which is preliminary data.</text>
</comment>
<dbReference type="InterPro" id="IPR013762">
    <property type="entry name" value="Integrase-like_cat_sf"/>
</dbReference>
<evidence type="ECO:0000256" key="1">
    <source>
        <dbReference type="ARBA" id="ARBA00023172"/>
    </source>
</evidence>
<keyword evidence="1" id="KW-0233">DNA recombination</keyword>
<proteinExistence type="predicted"/>
<feature type="region of interest" description="Disordered" evidence="2">
    <location>
        <begin position="1"/>
        <end position="23"/>
    </location>
</feature>
<name>A0A0F9HRJ9_9ZZZZ</name>
<evidence type="ECO:0008006" key="4">
    <source>
        <dbReference type="Google" id="ProtNLM"/>
    </source>
</evidence>
<dbReference type="AlphaFoldDB" id="A0A0F9HRJ9"/>
<dbReference type="InterPro" id="IPR011010">
    <property type="entry name" value="DNA_brk_join_enz"/>
</dbReference>
<dbReference type="EMBL" id="LAZR01023659">
    <property type="protein sequence ID" value="KKL77752.1"/>
    <property type="molecule type" value="Genomic_DNA"/>
</dbReference>
<dbReference type="GO" id="GO:0006310">
    <property type="term" value="P:DNA recombination"/>
    <property type="evidence" value="ECO:0007669"/>
    <property type="project" value="UniProtKB-KW"/>
</dbReference>
<dbReference type="Gene3D" id="1.10.443.10">
    <property type="entry name" value="Intergrase catalytic core"/>
    <property type="match status" value="1"/>
</dbReference>
<dbReference type="GO" id="GO:0015074">
    <property type="term" value="P:DNA integration"/>
    <property type="evidence" value="ECO:0007669"/>
    <property type="project" value="InterPro"/>
</dbReference>
<dbReference type="SUPFAM" id="SSF56349">
    <property type="entry name" value="DNA breaking-rejoining enzymes"/>
    <property type="match status" value="1"/>
</dbReference>
<sequence>MAGAYWLGRDGGEGSQRVEGRPAGAMQGAAGVAYEVGGKQADRKCLRKTFCTHLALAGVDLWHAVKLMRHRDPRLTLSVYADLGLLNTGEALGKLAVRSREVSIGRTG</sequence>
<accession>A0A0F9HRJ9</accession>
<organism evidence="3">
    <name type="scientific">marine sediment metagenome</name>
    <dbReference type="NCBI Taxonomy" id="412755"/>
    <lineage>
        <taxon>unclassified sequences</taxon>
        <taxon>metagenomes</taxon>
        <taxon>ecological metagenomes</taxon>
    </lineage>
</organism>
<reference evidence="3" key="1">
    <citation type="journal article" date="2015" name="Nature">
        <title>Complex archaea that bridge the gap between prokaryotes and eukaryotes.</title>
        <authorList>
            <person name="Spang A."/>
            <person name="Saw J.H."/>
            <person name="Jorgensen S.L."/>
            <person name="Zaremba-Niedzwiedzka K."/>
            <person name="Martijn J."/>
            <person name="Lind A.E."/>
            <person name="van Eijk R."/>
            <person name="Schleper C."/>
            <person name="Guy L."/>
            <person name="Ettema T.J."/>
        </authorList>
    </citation>
    <scope>NUCLEOTIDE SEQUENCE</scope>
</reference>
<feature type="compositionally biased region" description="Basic and acidic residues" evidence="2">
    <location>
        <begin position="10"/>
        <end position="20"/>
    </location>
</feature>